<evidence type="ECO:0000313" key="1">
    <source>
        <dbReference type="EMBL" id="TNN55114.1"/>
    </source>
</evidence>
<dbReference type="EMBL" id="SRLO01000465">
    <property type="protein sequence ID" value="TNN55114.1"/>
    <property type="molecule type" value="Genomic_DNA"/>
</dbReference>
<organism evidence="1 2">
    <name type="scientific">Liparis tanakae</name>
    <name type="common">Tanaka's snailfish</name>
    <dbReference type="NCBI Taxonomy" id="230148"/>
    <lineage>
        <taxon>Eukaryota</taxon>
        <taxon>Metazoa</taxon>
        <taxon>Chordata</taxon>
        <taxon>Craniata</taxon>
        <taxon>Vertebrata</taxon>
        <taxon>Euteleostomi</taxon>
        <taxon>Actinopterygii</taxon>
        <taxon>Neopterygii</taxon>
        <taxon>Teleostei</taxon>
        <taxon>Neoteleostei</taxon>
        <taxon>Acanthomorphata</taxon>
        <taxon>Eupercaria</taxon>
        <taxon>Perciformes</taxon>
        <taxon>Cottioidei</taxon>
        <taxon>Cottales</taxon>
        <taxon>Liparidae</taxon>
        <taxon>Liparis</taxon>
    </lineage>
</organism>
<keyword evidence="2" id="KW-1185">Reference proteome</keyword>
<gene>
    <name evidence="1" type="ORF">EYF80_034698</name>
</gene>
<accession>A0A4Z2GQV9</accession>
<reference evidence="1 2" key="1">
    <citation type="submission" date="2019-03" db="EMBL/GenBank/DDBJ databases">
        <title>First draft genome of Liparis tanakae, snailfish: a comprehensive survey of snailfish specific genes.</title>
        <authorList>
            <person name="Kim W."/>
            <person name="Song I."/>
            <person name="Jeong J.-H."/>
            <person name="Kim D."/>
            <person name="Kim S."/>
            <person name="Ryu S."/>
            <person name="Song J.Y."/>
            <person name="Lee S.K."/>
        </authorList>
    </citation>
    <scope>NUCLEOTIDE SEQUENCE [LARGE SCALE GENOMIC DNA]</scope>
    <source>
        <tissue evidence="1">Muscle</tissue>
    </source>
</reference>
<proteinExistence type="predicted"/>
<dbReference type="AlphaFoldDB" id="A0A4Z2GQV9"/>
<name>A0A4Z2GQV9_9TELE</name>
<evidence type="ECO:0000313" key="2">
    <source>
        <dbReference type="Proteomes" id="UP000314294"/>
    </source>
</evidence>
<protein>
    <submittedName>
        <fullName evidence="1">Uncharacterized protein</fullName>
    </submittedName>
</protein>
<sequence>MSDRTPTEFSDNTLLGAVSGPIKSERHILPAQCLSRGSPVALRISGTTASLSSHGGSVGASASLEPRRLCWSLGVSKASESLKPQSLWSLGVSVGASASLKPRSL</sequence>
<dbReference type="Proteomes" id="UP000314294">
    <property type="component" value="Unassembled WGS sequence"/>
</dbReference>
<comment type="caution">
    <text evidence="1">The sequence shown here is derived from an EMBL/GenBank/DDBJ whole genome shotgun (WGS) entry which is preliminary data.</text>
</comment>